<feature type="transmembrane region" description="Helical" evidence="8">
    <location>
        <begin position="63"/>
        <end position="87"/>
    </location>
</feature>
<dbReference type="InterPro" id="IPR004638">
    <property type="entry name" value="EmrB-like"/>
</dbReference>
<feature type="domain" description="Major facilitator superfamily (MFS) profile" evidence="9">
    <location>
        <begin position="26"/>
        <end position="482"/>
    </location>
</feature>
<evidence type="ECO:0000256" key="2">
    <source>
        <dbReference type="ARBA" id="ARBA00008537"/>
    </source>
</evidence>
<feature type="transmembrane region" description="Helical" evidence="8">
    <location>
        <begin position="282"/>
        <end position="308"/>
    </location>
</feature>
<evidence type="ECO:0000256" key="1">
    <source>
        <dbReference type="ARBA" id="ARBA00004651"/>
    </source>
</evidence>
<dbReference type="InterPro" id="IPR036259">
    <property type="entry name" value="MFS_trans_sf"/>
</dbReference>
<keyword evidence="5 8" id="KW-0812">Transmembrane</keyword>
<dbReference type="InterPro" id="IPR020846">
    <property type="entry name" value="MFS_dom"/>
</dbReference>
<dbReference type="RefSeq" id="WP_092665710.1">
    <property type="nucleotide sequence ID" value="NZ_LT629734.1"/>
</dbReference>
<feature type="transmembrane region" description="Helical" evidence="8">
    <location>
        <begin position="21"/>
        <end position="43"/>
    </location>
</feature>
<reference evidence="11" key="1">
    <citation type="submission" date="2016-10" db="EMBL/GenBank/DDBJ databases">
        <authorList>
            <person name="Varghese N."/>
            <person name="Submissions S."/>
        </authorList>
    </citation>
    <scope>NUCLEOTIDE SEQUENCE [LARGE SCALE GENOMIC DNA]</scope>
    <source>
        <strain evidence="11">DSM 22965</strain>
    </source>
</reference>
<feature type="transmembrane region" description="Helical" evidence="8">
    <location>
        <begin position="320"/>
        <end position="338"/>
    </location>
</feature>
<comment type="similarity">
    <text evidence="2">Belongs to the major facilitator superfamily. EmrB family.</text>
</comment>
<evidence type="ECO:0000256" key="3">
    <source>
        <dbReference type="ARBA" id="ARBA00022448"/>
    </source>
</evidence>
<dbReference type="NCBIfam" id="TIGR00711">
    <property type="entry name" value="efflux_EmrB"/>
    <property type="match status" value="1"/>
</dbReference>
<evidence type="ECO:0000256" key="4">
    <source>
        <dbReference type="ARBA" id="ARBA00022475"/>
    </source>
</evidence>
<evidence type="ECO:0000256" key="6">
    <source>
        <dbReference type="ARBA" id="ARBA00022989"/>
    </source>
</evidence>
<evidence type="ECO:0000256" key="8">
    <source>
        <dbReference type="SAM" id="Phobius"/>
    </source>
</evidence>
<dbReference type="SUPFAM" id="SSF103473">
    <property type="entry name" value="MFS general substrate transporter"/>
    <property type="match status" value="1"/>
</dbReference>
<dbReference type="OrthoDB" id="9812221at2"/>
<dbReference type="InterPro" id="IPR011701">
    <property type="entry name" value="MFS"/>
</dbReference>
<gene>
    <name evidence="10" type="ORF">SAMN04489719_0662</name>
</gene>
<dbReference type="Gene3D" id="1.20.1720.10">
    <property type="entry name" value="Multidrug resistance protein D"/>
    <property type="match status" value="1"/>
</dbReference>
<dbReference type="Gene3D" id="1.20.1250.20">
    <property type="entry name" value="MFS general substrate transporter like domains"/>
    <property type="match status" value="1"/>
</dbReference>
<protein>
    <submittedName>
        <fullName evidence="10">MFS transporter, DHA2 family, lincomycin resistance protein</fullName>
    </submittedName>
</protein>
<proteinExistence type="inferred from homology"/>
<feature type="transmembrane region" description="Helical" evidence="8">
    <location>
        <begin position="455"/>
        <end position="477"/>
    </location>
</feature>
<sequence>MHTTTQPARATRDATRERLPAGGALIIATLLVSAFVVILNETAMNVAISTLIEDPALGIDERAAQWLTTAFMLTMAVVIPTTGWLMARFSKRSLYVTAMALFVAGSVIAGFAPSFPLLLLGRIVQASGTAVVFPLLMTTVMQLVPPTRRGAFMGTISMVMSAAPALGPTVSGAILQFASWRWIFLGVAPLALAMLLTGARTLGGRPQEHRPRLDGLSIPLAALGFGGLVYGLSLIGVEELPAWQLPTALGVGVVSLLGFVLRQLRLQRTDDALLDLRTFRHPLFTASVVVMTIAMAAMFGSLIMLPLILQDSMGLEPLHVGLITMPGALLSGLLGPVVGNLYDRWGPRPLVIPGALVVLAALVLYTTLQPTTPWWAVLIMQMVLMLGFAFTFPPLFTVSLAALPGHLYGYGSAMVGTVQQVAGGAGTAAFVTIMATRQGQLLEQGLSHGDALLEGARVAFMGAAALWLLGVVATFWLRKPADAVADEPEHEVTASASPAP</sequence>
<organism evidence="10 11">
    <name type="scientific">Agrococcus carbonis</name>
    <dbReference type="NCBI Taxonomy" id="684552"/>
    <lineage>
        <taxon>Bacteria</taxon>
        <taxon>Bacillati</taxon>
        <taxon>Actinomycetota</taxon>
        <taxon>Actinomycetes</taxon>
        <taxon>Micrococcales</taxon>
        <taxon>Microbacteriaceae</taxon>
        <taxon>Agrococcus</taxon>
    </lineage>
</organism>
<keyword evidence="6 8" id="KW-1133">Transmembrane helix</keyword>
<dbReference type="CDD" id="cd17503">
    <property type="entry name" value="MFS_LmrB_MDR_like"/>
    <property type="match status" value="1"/>
</dbReference>
<evidence type="ECO:0000256" key="5">
    <source>
        <dbReference type="ARBA" id="ARBA00022692"/>
    </source>
</evidence>
<dbReference type="Proteomes" id="UP000199649">
    <property type="component" value="Chromosome I"/>
</dbReference>
<feature type="transmembrane region" description="Helical" evidence="8">
    <location>
        <begin position="151"/>
        <end position="174"/>
    </location>
</feature>
<dbReference type="EMBL" id="LT629734">
    <property type="protein sequence ID" value="SDR75396.1"/>
    <property type="molecule type" value="Genomic_DNA"/>
</dbReference>
<keyword evidence="4" id="KW-1003">Cell membrane</keyword>
<feature type="transmembrane region" description="Helical" evidence="8">
    <location>
        <begin position="215"/>
        <end position="237"/>
    </location>
</feature>
<dbReference type="PANTHER" id="PTHR42718:SF9">
    <property type="entry name" value="MAJOR FACILITATOR SUPERFAMILY MULTIDRUG TRANSPORTER MFSC"/>
    <property type="match status" value="1"/>
</dbReference>
<feature type="transmembrane region" description="Helical" evidence="8">
    <location>
        <begin position="374"/>
        <end position="396"/>
    </location>
</feature>
<keyword evidence="7 8" id="KW-0472">Membrane</keyword>
<feature type="transmembrane region" description="Helical" evidence="8">
    <location>
        <begin position="350"/>
        <end position="368"/>
    </location>
</feature>
<evidence type="ECO:0000256" key="7">
    <source>
        <dbReference type="ARBA" id="ARBA00023136"/>
    </source>
</evidence>
<accession>A0A1H1LLK6</accession>
<dbReference type="PROSITE" id="PS50850">
    <property type="entry name" value="MFS"/>
    <property type="match status" value="1"/>
</dbReference>
<feature type="transmembrane region" description="Helical" evidence="8">
    <location>
        <begin position="180"/>
        <end position="203"/>
    </location>
</feature>
<feature type="transmembrane region" description="Helical" evidence="8">
    <location>
        <begin position="94"/>
        <end position="117"/>
    </location>
</feature>
<evidence type="ECO:0000259" key="9">
    <source>
        <dbReference type="PROSITE" id="PS50850"/>
    </source>
</evidence>
<dbReference type="PANTHER" id="PTHR42718">
    <property type="entry name" value="MAJOR FACILITATOR SUPERFAMILY MULTIDRUG TRANSPORTER MFSC"/>
    <property type="match status" value="1"/>
</dbReference>
<comment type="subcellular location">
    <subcellularLocation>
        <location evidence="1">Cell membrane</location>
        <topology evidence="1">Multi-pass membrane protein</topology>
    </subcellularLocation>
</comment>
<feature type="transmembrane region" description="Helical" evidence="8">
    <location>
        <begin position="408"/>
        <end position="435"/>
    </location>
</feature>
<name>A0A1H1LLK6_9MICO</name>
<dbReference type="AlphaFoldDB" id="A0A1H1LLK6"/>
<feature type="transmembrane region" description="Helical" evidence="8">
    <location>
        <begin position="243"/>
        <end position="261"/>
    </location>
</feature>
<evidence type="ECO:0000313" key="10">
    <source>
        <dbReference type="EMBL" id="SDR75396.1"/>
    </source>
</evidence>
<dbReference type="GO" id="GO:0005886">
    <property type="term" value="C:plasma membrane"/>
    <property type="evidence" value="ECO:0007669"/>
    <property type="project" value="UniProtKB-SubCell"/>
</dbReference>
<evidence type="ECO:0000313" key="11">
    <source>
        <dbReference type="Proteomes" id="UP000199649"/>
    </source>
</evidence>
<feature type="transmembrane region" description="Helical" evidence="8">
    <location>
        <begin position="123"/>
        <end position="144"/>
    </location>
</feature>
<keyword evidence="11" id="KW-1185">Reference proteome</keyword>
<dbReference type="Pfam" id="PF07690">
    <property type="entry name" value="MFS_1"/>
    <property type="match status" value="1"/>
</dbReference>
<keyword evidence="3" id="KW-0813">Transport</keyword>
<dbReference type="GO" id="GO:0022857">
    <property type="term" value="F:transmembrane transporter activity"/>
    <property type="evidence" value="ECO:0007669"/>
    <property type="project" value="InterPro"/>
</dbReference>
<dbReference type="PRINTS" id="PR01036">
    <property type="entry name" value="TCRTETB"/>
</dbReference>
<dbReference type="STRING" id="684552.SAMN04489719_0662"/>